<dbReference type="AlphaFoldDB" id="A0A447CUH6"/>
<dbReference type="RefSeq" id="WP_129608841.1">
    <property type="nucleotide sequence ID" value="NZ_UWOC01000136.1"/>
</dbReference>
<accession>A0A447CUH6</accession>
<organism evidence="1 2">
    <name type="scientific">Rhodoplanes serenus</name>
    <dbReference type="NCBI Taxonomy" id="200615"/>
    <lineage>
        <taxon>Bacteria</taxon>
        <taxon>Pseudomonadati</taxon>
        <taxon>Pseudomonadota</taxon>
        <taxon>Alphaproteobacteria</taxon>
        <taxon>Hyphomicrobiales</taxon>
        <taxon>Nitrobacteraceae</taxon>
        <taxon>Rhodoplanes</taxon>
    </lineage>
</organism>
<dbReference type="OrthoDB" id="8245423at2"/>
<evidence type="ECO:0000313" key="1">
    <source>
        <dbReference type="EMBL" id="VCU08825.1"/>
    </source>
</evidence>
<sequence>MPQIWLTYDELGALLGCDAAAAREASAARPLDRRRCHDGRTRAKLDLVLTEQWLDRLVRHWAERQLAACVDDLDRVRRLMAAPSSGAVDEVATTAHNIVADPGPSTRTLSA</sequence>
<protein>
    <submittedName>
        <fullName evidence="1">Uncharacterized protein</fullName>
    </submittedName>
</protein>
<evidence type="ECO:0000313" key="2">
    <source>
        <dbReference type="Proteomes" id="UP000289200"/>
    </source>
</evidence>
<dbReference type="Proteomes" id="UP000289200">
    <property type="component" value="Unassembled WGS sequence"/>
</dbReference>
<gene>
    <name evidence="1" type="ORF">RHODGE_RHODGE_01987</name>
</gene>
<name>A0A447CUH6_9BRAD</name>
<keyword evidence="2" id="KW-1185">Reference proteome</keyword>
<proteinExistence type="predicted"/>
<comment type="caution">
    <text evidence="1">The sequence shown here is derived from an EMBL/GenBank/DDBJ whole genome shotgun (WGS) entry which is preliminary data.</text>
</comment>
<dbReference type="EMBL" id="UWOC01000136">
    <property type="protein sequence ID" value="VCU08825.1"/>
    <property type="molecule type" value="Genomic_DNA"/>
</dbReference>
<reference evidence="2" key="1">
    <citation type="submission" date="2018-10" db="EMBL/GenBank/DDBJ databases">
        <authorList>
            <person name="Peiro R."/>
            <person name="Begona"/>
            <person name="Cbmso G."/>
            <person name="Lopez M."/>
            <person name="Gonzalez S."/>
            <person name="Sacristan E."/>
            <person name="Castillo E."/>
        </authorList>
    </citation>
    <scope>NUCLEOTIDE SEQUENCE [LARGE SCALE GENOMIC DNA]</scope>
</reference>